<evidence type="ECO:0000259" key="3">
    <source>
        <dbReference type="SMART" id="SM01368"/>
    </source>
</evidence>
<comment type="caution">
    <text evidence="4">The sequence shown here is derived from an EMBL/GenBank/DDBJ whole genome shotgun (WGS) entry which is preliminary data.</text>
</comment>
<evidence type="ECO:0000313" key="5">
    <source>
        <dbReference type="Proteomes" id="UP001162162"/>
    </source>
</evidence>
<dbReference type="InterPro" id="IPR002719">
    <property type="entry name" value="RB_B"/>
</dbReference>
<dbReference type="PANTHER" id="PTHR13742:SF17">
    <property type="entry name" value="RE32990P-RELATED"/>
    <property type="match status" value="1"/>
</dbReference>
<dbReference type="PANTHER" id="PTHR13742">
    <property type="entry name" value="RETINOBLASTOMA-ASSOCIATED PROTEIN RB -RELATED"/>
    <property type="match status" value="1"/>
</dbReference>
<feature type="domain" description="Cyclin-like" evidence="2">
    <location>
        <begin position="338"/>
        <end position="421"/>
    </location>
</feature>
<dbReference type="SUPFAM" id="SSF47954">
    <property type="entry name" value="Cyclin-like"/>
    <property type="match status" value="2"/>
</dbReference>
<name>A0AAV8Z8D7_9CUCU</name>
<sequence length="565" mass="64151">VTLGNDSPFAEKGFVRSAHGEILHAATDKTTTQKITKLHNILNNRSAGPNEVLVQLFETCQKDPLAKIQNILQTLGDRFVVAYVTNTNEEEARNRLQMSVTLFYKIRRKCVAKREEDQQRYIGKALVEKDLFYECMFACCIEIVIFSYSSDKEFRGYWDVPQNPKISFREVIKHLNEIEETVIESLVWKSKSKLWDVITFLGENIPKFEDTALPGHILYKDQGKRLNAIFKSALVAKIFFHQRQMFSDGQCPEVSATDCFQSPVTHTAAHRQLFPNIQAGQSVLQKQNLTGKDGNKKPTSAVDGDRQSQQKKNASEASSKRTKSLSIIFRKFYNLAGVRMEHLCSKLCLSDSELKHKIWTVFEDSIRNTDLIKDRHLDQLLMCAVYVICKVSGSALKFQDIMKFYREQPQSVSGVYRDVLLTRERDGTVIAATRSDLIHFYNSVYVDVMQKFAKRFRSSVQNTGILLSPLPAVKRDLVSPSIQVVGNVFVKPLESPSATAGTTFSYFFSRSPSKDLKDINKLVNSSGVTGKRLLIEGDADVSPSKRISNRKLQILVEERRSQTTE</sequence>
<dbReference type="Pfam" id="PF01858">
    <property type="entry name" value="RB_A"/>
    <property type="match status" value="2"/>
</dbReference>
<dbReference type="SMART" id="SM00385">
    <property type="entry name" value="CYCLIN"/>
    <property type="match status" value="1"/>
</dbReference>
<keyword evidence="5" id="KW-1185">Reference proteome</keyword>
<dbReference type="InterPro" id="IPR013763">
    <property type="entry name" value="Cyclin-like_dom"/>
</dbReference>
<evidence type="ECO:0000256" key="1">
    <source>
        <dbReference type="SAM" id="MobiDB-lite"/>
    </source>
</evidence>
<dbReference type="InterPro" id="IPR028309">
    <property type="entry name" value="RB_fam"/>
</dbReference>
<feature type="non-terminal residue" evidence="4">
    <location>
        <position position="1"/>
    </location>
</feature>
<dbReference type="Proteomes" id="UP001162162">
    <property type="component" value="Unassembled WGS sequence"/>
</dbReference>
<dbReference type="EMBL" id="JAPWTK010000009">
    <property type="protein sequence ID" value="KAJ8960129.1"/>
    <property type="molecule type" value="Genomic_DNA"/>
</dbReference>
<dbReference type="Pfam" id="PF01857">
    <property type="entry name" value="RB_B"/>
    <property type="match status" value="1"/>
</dbReference>
<protein>
    <submittedName>
        <fullName evidence="4">Uncharacterized protein</fullName>
    </submittedName>
</protein>
<feature type="region of interest" description="Disordered" evidence="1">
    <location>
        <begin position="288"/>
        <end position="319"/>
    </location>
</feature>
<feature type="domain" description="Retinoblastoma-associated protein A-box" evidence="3">
    <location>
        <begin position="27"/>
        <end position="198"/>
    </location>
</feature>
<dbReference type="GO" id="GO:2000134">
    <property type="term" value="P:negative regulation of G1/S transition of mitotic cell cycle"/>
    <property type="evidence" value="ECO:0007669"/>
    <property type="project" value="TreeGrafter"/>
</dbReference>
<dbReference type="GO" id="GO:0005634">
    <property type="term" value="C:nucleus"/>
    <property type="evidence" value="ECO:0007669"/>
    <property type="project" value="InterPro"/>
</dbReference>
<dbReference type="GO" id="GO:0000977">
    <property type="term" value="F:RNA polymerase II transcription regulatory region sequence-specific DNA binding"/>
    <property type="evidence" value="ECO:0007669"/>
    <property type="project" value="TreeGrafter"/>
</dbReference>
<reference evidence="4" key="1">
    <citation type="journal article" date="2023" name="Insect Mol. Biol.">
        <title>Genome sequencing provides insights into the evolution of gene families encoding plant cell wall-degrading enzymes in longhorned beetles.</title>
        <authorList>
            <person name="Shin N.R."/>
            <person name="Okamura Y."/>
            <person name="Kirsch R."/>
            <person name="Pauchet Y."/>
        </authorList>
    </citation>
    <scope>NUCLEOTIDE SEQUENCE</scope>
    <source>
        <strain evidence="4">AMC_N1</strain>
    </source>
</reference>
<accession>A0AAV8Z8D7</accession>
<dbReference type="Gene3D" id="1.10.472.10">
    <property type="entry name" value="Cyclin-like"/>
    <property type="match status" value="2"/>
</dbReference>
<dbReference type="GO" id="GO:0000785">
    <property type="term" value="C:chromatin"/>
    <property type="evidence" value="ECO:0007669"/>
    <property type="project" value="TreeGrafter"/>
</dbReference>
<proteinExistence type="predicted"/>
<dbReference type="InterPro" id="IPR002720">
    <property type="entry name" value="RB_A"/>
</dbReference>
<dbReference type="AlphaFoldDB" id="A0AAV8Z8D7"/>
<dbReference type="GO" id="GO:0006357">
    <property type="term" value="P:regulation of transcription by RNA polymerase II"/>
    <property type="evidence" value="ECO:0007669"/>
    <property type="project" value="InterPro"/>
</dbReference>
<organism evidence="4 5">
    <name type="scientific">Aromia moschata</name>
    <dbReference type="NCBI Taxonomy" id="1265417"/>
    <lineage>
        <taxon>Eukaryota</taxon>
        <taxon>Metazoa</taxon>
        <taxon>Ecdysozoa</taxon>
        <taxon>Arthropoda</taxon>
        <taxon>Hexapoda</taxon>
        <taxon>Insecta</taxon>
        <taxon>Pterygota</taxon>
        <taxon>Neoptera</taxon>
        <taxon>Endopterygota</taxon>
        <taxon>Coleoptera</taxon>
        <taxon>Polyphaga</taxon>
        <taxon>Cucujiformia</taxon>
        <taxon>Chrysomeloidea</taxon>
        <taxon>Cerambycidae</taxon>
        <taxon>Cerambycinae</taxon>
        <taxon>Callichromatini</taxon>
        <taxon>Aromia</taxon>
    </lineage>
</organism>
<evidence type="ECO:0000313" key="4">
    <source>
        <dbReference type="EMBL" id="KAJ8960129.1"/>
    </source>
</evidence>
<dbReference type="GO" id="GO:0030154">
    <property type="term" value="P:cell differentiation"/>
    <property type="evidence" value="ECO:0007669"/>
    <property type="project" value="TreeGrafter"/>
</dbReference>
<dbReference type="GO" id="GO:0005667">
    <property type="term" value="C:transcription regulator complex"/>
    <property type="evidence" value="ECO:0007669"/>
    <property type="project" value="TreeGrafter"/>
</dbReference>
<dbReference type="InterPro" id="IPR036915">
    <property type="entry name" value="Cyclin-like_sf"/>
</dbReference>
<gene>
    <name evidence="4" type="ORF">NQ318_003848</name>
</gene>
<evidence type="ECO:0000259" key="2">
    <source>
        <dbReference type="SMART" id="SM00385"/>
    </source>
</evidence>
<dbReference type="SMART" id="SM01368">
    <property type="entry name" value="RB_A"/>
    <property type="match status" value="1"/>
</dbReference>